<dbReference type="FunCoup" id="F1A076">
    <property type="interactions" value="20"/>
</dbReference>
<protein>
    <recommendedName>
        <fullName evidence="8">Pleckstrin domain-containing protein</fullName>
    </recommendedName>
</protein>
<feature type="region of interest" description="Disordered" evidence="2">
    <location>
        <begin position="270"/>
        <end position="315"/>
    </location>
</feature>
<evidence type="ECO:0000259" key="3">
    <source>
        <dbReference type="PROSITE" id="PS50003"/>
    </source>
</evidence>
<feature type="compositionally biased region" description="Low complexity" evidence="2">
    <location>
        <begin position="719"/>
        <end position="743"/>
    </location>
</feature>
<feature type="region of interest" description="Disordered" evidence="2">
    <location>
        <begin position="717"/>
        <end position="780"/>
    </location>
</feature>
<dbReference type="PROSITE" id="PS50010">
    <property type="entry name" value="DH_2"/>
    <property type="match status" value="1"/>
</dbReference>
<feature type="coiled-coil region" evidence="1">
    <location>
        <begin position="517"/>
        <end position="551"/>
    </location>
</feature>
<feature type="compositionally biased region" description="Polar residues" evidence="2">
    <location>
        <begin position="203"/>
        <end position="232"/>
    </location>
</feature>
<evidence type="ECO:0000259" key="4">
    <source>
        <dbReference type="PROSITE" id="PS50010"/>
    </source>
</evidence>
<dbReference type="SMART" id="SM00325">
    <property type="entry name" value="RhoGEF"/>
    <property type="match status" value="1"/>
</dbReference>
<dbReference type="GO" id="GO:0006935">
    <property type="term" value="P:chemotaxis"/>
    <property type="evidence" value="ECO:0007669"/>
    <property type="project" value="EnsemblProtists"/>
</dbReference>
<dbReference type="GO" id="GO:0005737">
    <property type="term" value="C:cytoplasm"/>
    <property type="evidence" value="ECO:0000318"/>
    <property type="project" value="GO_Central"/>
</dbReference>
<dbReference type="InterPro" id="IPR051092">
    <property type="entry name" value="FYVE_RhoGEF_PH"/>
</dbReference>
<dbReference type="InterPro" id="IPR001715">
    <property type="entry name" value="CH_dom"/>
</dbReference>
<dbReference type="FunFam" id="1.10.418.10:FF:000213">
    <property type="entry name" value="Rac guanyl-nucleotide exchange factor"/>
    <property type="match status" value="1"/>
</dbReference>
<dbReference type="PANTHER" id="PTHR12673:SF80">
    <property type="entry name" value="PLECKSTRIN DOMAIN-CONTAINING PROTEIN"/>
    <property type="match status" value="1"/>
</dbReference>
<feature type="domain" description="Calponin-homology (CH)" evidence="5">
    <location>
        <begin position="8"/>
        <end position="125"/>
    </location>
</feature>
<dbReference type="GO" id="GO:0035020">
    <property type="term" value="P:regulation of Rac protein signal transduction"/>
    <property type="evidence" value="ECO:0007669"/>
    <property type="project" value="EnsemblProtists"/>
</dbReference>
<dbReference type="Proteomes" id="UP000001064">
    <property type="component" value="Unassembled WGS sequence"/>
</dbReference>
<feature type="domain" description="DH" evidence="4">
    <location>
        <begin position="349"/>
        <end position="537"/>
    </location>
</feature>
<dbReference type="SUPFAM" id="SSF47576">
    <property type="entry name" value="Calponin-homology domain, CH-domain"/>
    <property type="match status" value="1"/>
</dbReference>
<dbReference type="KEGG" id="dpp:DICPUDRAFT_99548"/>
<dbReference type="InterPro" id="IPR000219">
    <property type="entry name" value="DH_dom"/>
</dbReference>
<dbReference type="PROSITE" id="PS50003">
    <property type="entry name" value="PH_DOMAIN"/>
    <property type="match status" value="1"/>
</dbReference>
<dbReference type="CDD" id="cd00160">
    <property type="entry name" value="RhoGEF"/>
    <property type="match status" value="1"/>
</dbReference>
<dbReference type="SUPFAM" id="SSF50729">
    <property type="entry name" value="PH domain-like"/>
    <property type="match status" value="1"/>
</dbReference>
<feature type="compositionally biased region" description="Basic and acidic residues" evidence="2">
    <location>
        <begin position="744"/>
        <end position="758"/>
    </location>
</feature>
<dbReference type="GO" id="GO:0031152">
    <property type="term" value="P:aggregation involved in sorocarp development"/>
    <property type="evidence" value="ECO:0007669"/>
    <property type="project" value="EnsemblProtists"/>
</dbReference>
<dbReference type="GeneID" id="10510623"/>
<gene>
    <name evidence="6" type="ORF">DICPUDRAFT_99548</name>
</gene>
<evidence type="ECO:0000256" key="2">
    <source>
        <dbReference type="SAM" id="MobiDB-lite"/>
    </source>
</evidence>
<evidence type="ECO:0000313" key="6">
    <source>
        <dbReference type="EMBL" id="EGC30399.1"/>
    </source>
</evidence>
<dbReference type="GO" id="GO:0035556">
    <property type="term" value="P:intracellular signal transduction"/>
    <property type="evidence" value="ECO:0007669"/>
    <property type="project" value="InterPro"/>
</dbReference>
<name>F1A076_DICPU</name>
<dbReference type="OMA" id="SFFIQAC"/>
<feature type="compositionally biased region" description="Low complexity" evidence="2">
    <location>
        <begin position="233"/>
        <end position="258"/>
    </location>
</feature>
<dbReference type="GO" id="GO:0005085">
    <property type="term" value="F:guanyl-nucleotide exchange factor activity"/>
    <property type="evidence" value="ECO:0000318"/>
    <property type="project" value="GO_Central"/>
</dbReference>
<feature type="compositionally biased region" description="Low complexity" evidence="2">
    <location>
        <begin position="270"/>
        <end position="308"/>
    </location>
</feature>
<keyword evidence="7" id="KW-1185">Reference proteome</keyword>
<dbReference type="AlphaFoldDB" id="F1A076"/>
<dbReference type="FunFam" id="1.20.900.10:FF:000003">
    <property type="entry name" value="Rho guanine nucleotide exchange factor 10 like"/>
    <property type="match status" value="1"/>
</dbReference>
<dbReference type="GO" id="GO:1904269">
    <property type="term" value="C:cell leading edge cell cortex"/>
    <property type="evidence" value="ECO:0007669"/>
    <property type="project" value="EnsemblProtists"/>
</dbReference>
<dbReference type="CDD" id="cd00014">
    <property type="entry name" value="CH_SF"/>
    <property type="match status" value="1"/>
</dbReference>
<evidence type="ECO:0000313" key="7">
    <source>
        <dbReference type="Proteomes" id="UP000001064"/>
    </source>
</evidence>
<dbReference type="PROSITE" id="PS00741">
    <property type="entry name" value="DH_1"/>
    <property type="match status" value="1"/>
</dbReference>
<dbReference type="Gene3D" id="1.10.418.10">
    <property type="entry name" value="Calponin-like domain"/>
    <property type="match status" value="1"/>
</dbReference>
<dbReference type="GO" id="GO:0005829">
    <property type="term" value="C:cytosol"/>
    <property type="evidence" value="ECO:0007669"/>
    <property type="project" value="EnsemblProtists"/>
</dbReference>
<dbReference type="RefSeq" id="XP_003293067.1">
    <property type="nucleotide sequence ID" value="XM_003293019.1"/>
</dbReference>
<dbReference type="Pfam" id="PF00307">
    <property type="entry name" value="CH"/>
    <property type="match status" value="1"/>
</dbReference>
<dbReference type="STRING" id="5786.F1A076"/>
<proteinExistence type="predicted"/>
<sequence length="780" mass="88931">MSKSSTFLCKKRAALQWIENVLDIKIDQNKEFNQIFEDGVLLCKVINTISPRLMPRISIPDANTPKATIRFKYNENISFFIQACVDMGVPRHKRFALSDIVNNHTTYQNIKRIIECLESVCKIANSDPNYEFSIEWPQLEPTIEEFSKDEINHAESLLAQFTIRENKRQEVIKKSQSQNEGNSVEATKNQLFQHLAAQKQLYPDNSPQQRSPKSDRNSLSQPVSPLITNVKGTITPDSVSLSSSPNVKPVPSSPSKPSVVVSTATVATNASSTGTVVSSASNTTTTSTTIPPVASSTSTPASNNGTPSRQSISRPQLSLEERAAIRIQKATRRWLERNRQIILARDSAYRERIVQEIKKTEVEYINRLAYLNDVILKDLREAIDKGSPIITIEEIQSIFSEVQIILSYNKRLLSDIEGRTKEWKQDTMIGDIFIKFSNFLKIYSQYSRSYSEAMGVLNECKKQSKFKSYLNKIKEQNEEIKLRGLEDYLIRPIQRIPRYSLLIKDMISHTWQTHPDYEQLKQAFDKINLVAENMNEMRKEAESIMKLAEIQEKLDGDNQLAKSHRRFVKEGEFFEILNKGKKTPIVLYLFNDSLAITRPNKSSGSSFFGKQKTIRLQFEQIIFLHQLVIKEFEGSNNLQIFKEKSFSMLITAPDKETLTEWIKAINIEKTEYQKTLSDHNDRQMVHVIERAEHTKQKIEEKFTGRASGQFTTNEIESQISSGAPSSDDLSSSGSSIDMKSGKMSLRERRLKLAQESKSKRLSGSSSSFTNLNDQNLKDSK</sequence>
<dbReference type="InterPro" id="IPR036872">
    <property type="entry name" value="CH_dom_sf"/>
</dbReference>
<dbReference type="Gene3D" id="2.30.29.30">
    <property type="entry name" value="Pleckstrin-homology domain (PH domain)/Phosphotyrosine-binding domain (PTB)"/>
    <property type="match status" value="1"/>
</dbReference>
<organism evidence="6 7">
    <name type="scientific">Dictyostelium purpureum</name>
    <name type="common">Slime mold</name>
    <dbReference type="NCBI Taxonomy" id="5786"/>
    <lineage>
        <taxon>Eukaryota</taxon>
        <taxon>Amoebozoa</taxon>
        <taxon>Evosea</taxon>
        <taxon>Eumycetozoa</taxon>
        <taxon>Dictyostelia</taxon>
        <taxon>Dictyosteliales</taxon>
        <taxon>Dictyosteliaceae</taxon>
        <taxon>Dictyostelium</taxon>
    </lineage>
</organism>
<dbReference type="EMBL" id="GL871332">
    <property type="protein sequence ID" value="EGC30399.1"/>
    <property type="molecule type" value="Genomic_DNA"/>
</dbReference>
<dbReference type="SMART" id="SM00033">
    <property type="entry name" value="CH"/>
    <property type="match status" value="1"/>
</dbReference>
<feature type="region of interest" description="Disordered" evidence="2">
    <location>
        <begin position="202"/>
        <end position="258"/>
    </location>
</feature>
<dbReference type="PANTHER" id="PTHR12673">
    <property type="entry name" value="FACIOGENITAL DYSPLASIA PROTEIN"/>
    <property type="match status" value="1"/>
</dbReference>
<dbReference type="Gene3D" id="1.20.900.10">
    <property type="entry name" value="Dbl homology (DH) domain"/>
    <property type="match status" value="1"/>
</dbReference>
<dbReference type="SUPFAM" id="SSF48065">
    <property type="entry name" value="DBL homology domain (DH-domain)"/>
    <property type="match status" value="1"/>
</dbReference>
<dbReference type="OrthoDB" id="245697at2759"/>
<accession>F1A076</accession>
<evidence type="ECO:0008006" key="8">
    <source>
        <dbReference type="Google" id="ProtNLM"/>
    </source>
</evidence>
<dbReference type="VEuPathDB" id="AmoebaDB:DICPUDRAFT_99548"/>
<dbReference type="Pfam" id="PF00621">
    <property type="entry name" value="RhoGEF"/>
    <property type="match status" value="1"/>
</dbReference>
<dbReference type="InterPro" id="IPR001331">
    <property type="entry name" value="GDS_CDC24_CS"/>
</dbReference>
<dbReference type="eggNOG" id="KOG3524">
    <property type="taxonomic scope" value="Eukaryota"/>
</dbReference>
<dbReference type="InterPro" id="IPR035899">
    <property type="entry name" value="DBL_dom_sf"/>
</dbReference>
<evidence type="ECO:0000259" key="5">
    <source>
        <dbReference type="PROSITE" id="PS50021"/>
    </source>
</evidence>
<evidence type="ECO:0000256" key="1">
    <source>
        <dbReference type="SAM" id="Coils"/>
    </source>
</evidence>
<dbReference type="InterPro" id="IPR011993">
    <property type="entry name" value="PH-like_dom_sf"/>
</dbReference>
<reference evidence="7" key="1">
    <citation type="journal article" date="2011" name="Genome Biol.">
        <title>Comparative genomics of the social amoebae Dictyostelium discoideum and Dictyostelium purpureum.</title>
        <authorList>
            <consortium name="US DOE Joint Genome Institute (JGI-PGF)"/>
            <person name="Sucgang R."/>
            <person name="Kuo A."/>
            <person name="Tian X."/>
            <person name="Salerno W."/>
            <person name="Parikh A."/>
            <person name="Feasley C.L."/>
            <person name="Dalin E."/>
            <person name="Tu H."/>
            <person name="Huang E."/>
            <person name="Barry K."/>
            <person name="Lindquist E."/>
            <person name="Shapiro H."/>
            <person name="Bruce D."/>
            <person name="Schmutz J."/>
            <person name="Salamov A."/>
            <person name="Fey P."/>
            <person name="Gaudet P."/>
            <person name="Anjard C."/>
            <person name="Babu M.M."/>
            <person name="Basu S."/>
            <person name="Bushmanova Y."/>
            <person name="van der Wel H."/>
            <person name="Katoh-Kurasawa M."/>
            <person name="Dinh C."/>
            <person name="Coutinho P.M."/>
            <person name="Saito T."/>
            <person name="Elias M."/>
            <person name="Schaap P."/>
            <person name="Kay R.R."/>
            <person name="Henrissat B."/>
            <person name="Eichinger L."/>
            <person name="Rivero F."/>
            <person name="Putnam N.H."/>
            <person name="West C.M."/>
            <person name="Loomis W.F."/>
            <person name="Chisholm R.L."/>
            <person name="Shaulsky G."/>
            <person name="Strassmann J.E."/>
            <person name="Queller D.C."/>
            <person name="Kuspa A."/>
            <person name="Grigoriev I.V."/>
        </authorList>
    </citation>
    <scope>NUCLEOTIDE SEQUENCE [LARGE SCALE GENOMIC DNA]</scope>
    <source>
        <strain evidence="7">QSDP1</strain>
    </source>
</reference>
<feature type="domain" description="PH" evidence="3">
    <location>
        <begin position="566"/>
        <end position="670"/>
    </location>
</feature>
<keyword evidence="1" id="KW-0175">Coiled coil</keyword>
<dbReference type="InterPro" id="IPR001849">
    <property type="entry name" value="PH_domain"/>
</dbReference>
<dbReference type="PROSITE" id="PS50021">
    <property type="entry name" value="CH"/>
    <property type="match status" value="1"/>
</dbReference>
<dbReference type="InParanoid" id="F1A076"/>
<dbReference type="SMART" id="SM00233">
    <property type="entry name" value="PH"/>
    <property type="match status" value="1"/>
</dbReference>